<protein>
    <submittedName>
        <fullName evidence="2">Uncharacterized protein</fullName>
    </submittedName>
</protein>
<evidence type="ECO:0000313" key="2">
    <source>
        <dbReference type="EMBL" id="KAJ3428506.1"/>
    </source>
</evidence>
<evidence type="ECO:0000256" key="1">
    <source>
        <dbReference type="SAM" id="Coils"/>
    </source>
</evidence>
<organism evidence="2 3">
    <name type="scientific">Anaeramoeba flamelloides</name>
    <dbReference type="NCBI Taxonomy" id="1746091"/>
    <lineage>
        <taxon>Eukaryota</taxon>
        <taxon>Metamonada</taxon>
        <taxon>Anaeramoebidae</taxon>
        <taxon>Anaeramoeba</taxon>
    </lineage>
</organism>
<dbReference type="Proteomes" id="UP001146793">
    <property type="component" value="Unassembled WGS sequence"/>
</dbReference>
<dbReference type="AlphaFoldDB" id="A0AAV7YF71"/>
<sequence length="217" mass="26067">MLLTNKPKFQQIKGTLIEKKKKWITIERLLERNKKRLKKKEEEEEKEKETRNNTQITFETLITLDQKSLARFRLGFKCSSCKQHYFDKANILQATNQSESSKVYCTHCAESFPTTFTLIDPQNKKYVIQFLRKKDLQQNTLDLLLPYQNITKLDFKMIRKILACEDEKLFVNILYYFGSIRYFIKSNKKIKELLLHKFLKKKEKKIPKRSSRNTNKK</sequence>
<reference evidence="2" key="1">
    <citation type="submission" date="2022-08" db="EMBL/GenBank/DDBJ databases">
        <title>Novel sulphate-reducing endosymbionts in the free-living metamonad Anaeramoeba.</title>
        <authorList>
            <person name="Jerlstrom-Hultqvist J."/>
            <person name="Cepicka I."/>
            <person name="Gallot-Lavallee L."/>
            <person name="Salas-Leiva D."/>
            <person name="Curtis B.A."/>
            <person name="Zahonova K."/>
            <person name="Pipaliya S."/>
            <person name="Dacks J."/>
            <person name="Roger A.J."/>
        </authorList>
    </citation>
    <scope>NUCLEOTIDE SEQUENCE</scope>
    <source>
        <strain evidence="2">Busselton2</strain>
    </source>
</reference>
<gene>
    <name evidence="2" type="ORF">M0812_23829</name>
</gene>
<accession>A0AAV7YF71</accession>
<comment type="caution">
    <text evidence="2">The sequence shown here is derived from an EMBL/GenBank/DDBJ whole genome shotgun (WGS) entry which is preliminary data.</text>
</comment>
<feature type="coiled-coil region" evidence="1">
    <location>
        <begin position="26"/>
        <end position="59"/>
    </location>
</feature>
<proteinExistence type="predicted"/>
<evidence type="ECO:0000313" key="3">
    <source>
        <dbReference type="Proteomes" id="UP001146793"/>
    </source>
</evidence>
<dbReference type="EMBL" id="JANTQA010000057">
    <property type="protein sequence ID" value="KAJ3428506.1"/>
    <property type="molecule type" value="Genomic_DNA"/>
</dbReference>
<name>A0AAV7YF71_9EUKA</name>
<keyword evidence="1" id="KW-0175">Coiled coil</keyword>